<proteinExistence type="predicted"/>
<dbReference type="EMBL" id="QOHO01000031">
    <property type="protein sequence ID" value="RFZ78776.1"/>
    <property type="molecule type" value="Genomic_DNA"/>
</dbReference>
<dbReference type="Proteomes" id="UP000260680">
    <property type="component" value="Unassembled WGS sequence"/>
</dbReference>
<reference evidence="1 2" key="1">
    <citation type="submission" date="2018-07" db="EMBL/GenBank/DDBJ databases">
        <title>New species, Clostridium PI-S10-A1B.</title>
        <authorList>
            <person name="Krishna G."/>
            <person name="Summeta K."/>
            <person name="Shikha S."/>
            <person name="Prabhu P.B."/>
            <person name="Suresh K."/>
        </authorList>
    </citation>
    <scope>NUCLEOTIDE SEQUENCE [LARGE SCALE GENOMIC DNA]</scope>
    <source>
        <strain evidence="1 2">PI-S10-A1B</strain>
    </source>
</reference>
<evidence type="ECO:0000313" key="2">
    <source>
        <dbReference type="Proteomes" id="UP000260680"/>
    </source>
</evidence>
<dbReference type="OrthoDB" id="1851964at2"/>
<accession>A0A3E2NCQ3</accession>
<protein>
    <submittedName>
        <fullName evidence="1">Uncharacterized protein</fullName>
    </submittedName>
</protein>
<sequence>MVESPVRKRDIKLSDYNISRAKYNELKYFCMQYGEKKQELYKNYGVGSSASDGLPKGNLPGNPTERAAIRNSSLKKDIDLIERAAMEADSEIYSWLIKNVTEGIPYEFMQVPLSRTKFYDSRRYFFYLLAQRR</sequence>
<dbReference type="AlphaFoldDB" id="A0A3E2NCQ3"/>
<gene>
    <name evidence="1" type="ORF">DS742_11735</name>
</gene>
<evidence type="ECO:0000313" key="1">
    <source>
        <dbReference type="EMBL" id="RFZ78776.1"/>
    </source>
</evidence>
<name>A0A3E2NCQ3_9FIRM</name>
<organism evidence="1 2">
    <name type="scientific">Lacrimispora amygdalina</name>
    <dbReference type="NCBI Taxonomy" id="253257"/>
    <lineage>
        <taxon>Bacteria</taxon>
        <taxon>Bacillati</taxon>
        <taxon>Bacillota</taxon>
        <taxon>Clostridia</taxon>
        <taxon>Lachnospirales</taxon>
        <taxon>Lachnospiraceae</taxon>
        <taxon>Lacrimispora</taxon>
    </lineage>
</organism>
<comment type="caution">
    <text evidence="1">The sequence shown here is derived from an EMBL/GenBank/DDBJ whole genome shotgun (WGS) entry which is preliminary data.</text>
</comment>
<dbReference type="RefSeq" id="WP_117417202.1">
    <property type="nucleotide sequence ID" value="NZ_QOHO01000031.1"/>
</dbReference>